<proteinExistence type="predicted"/>
<dbReference type="SUPFAM" id="SSF81342">
    <property type="entry name" value="Transmembrane di-heme cytochromes"/>
    <property type="match status" value="1"/>
</dbReference>
<evidence type="ECO:0000259" key="7">
    <source>
        <dbReference type="Pfam" id="PF01292"/>
    </source>
</evidence>
<keyword evidence="4 6" id="KW-1133">Transmembrane helix</keyword>
<evidence type="ECO:0000256" key="5">
    <source>
        <dbReference type="ARBA" id="ARBA00023136"/>
    </source>
</evidence>
<dbReference type="Pfam" id="PF01292">
    <property type="entry name" value="Ni_hydr_CYTB"/>
    <property type="match status" value="1"/>
</dbReference>
<organism evidence="8 9">
    <name type="scientific">Francisella halioticida</name>
    <dbReference type="NCBI Taxonomy" id="549298"/>
    <lineage>
        <taxon>Bacteria</taxon>
        <taxon>Pseudomonadati</taxon>
        <taxon>Pseudomonadota</taxon>
        <taxon>Gammaproteobacteria</taxon>
        <taxon>Thiotrichales</taxon>
        <taxon>Francisellaceae</taxon>
        <taxon>Francisella</taxon>
    </lineage>
</organism>
<feature type="transmembrane region" description="Helical" evidence="6">
    <location>
        <begin position="123"/>
        <end position="146"/>
    </location>
</feature>
<gene>
    <name evidence="8" type="ORF">CDV26_06950</name>
</gene>
<keyword evidence="5 6" id="KW-0472">Membrane</keyword>
<feature type="transmembrane region" description="Helical" evidence="6">
    <location>
        <begin position="60"/>
        <end position="84"/>
    </location>
</feature>
<evidence type="ECO:0000313" key="9">
    <source>
        <dbReference type="Proteomes" id="UP000249910"/>
    </source>
</evidence>
<evidence type="ECO:0000256" key="3">
    <source>
        <dbReference type="ARBA" id="ARBA00022692"/>
    </source>
</evidence>
<evidence type="ECO:0000256" key="6">
    <source>
        <dbReference type="SAM" id="Phobius"/>
    </source>
</evidence>
<keyword evidence="9" id="KW-1185">Reference proteome</keyword>
<evidence type="ECO:0000313" key="8">
    <source>
        <dbReference type="EMBL" id="ASG68159.1"/>
    </source>
</evidence>
<reference evidence="8 9" key="1">
    <citation type="submission" date="2017-06" db="EMBL/GenBank/DDBJ databases">
        <title>Complete genome of Francisella halioticida.</title>
        <authorList>
            <person name="Sjodin A."/>
        </authorList>
    </citation>
    <scope>NUCLEOTIDE SEQUENCE [LARGE SCALE GENOMIC DNA]</scope>
    <source>
        <strain evidence="8 9">DSM 23729</strain>
    </source>
</reference>
<feature type="transmembrane region" description="Helical" evidence="6">
    <location>
        <begin position="33"/>
        <end position="54"/>
    </location>
</feature>
<accession>A0ABN5AWX7</accession>
<dbReference type="EMBL" id="CP022132">
    <property type="protein sequence ID" value="ASG68159.1"/>
    <property type="molecule type" value="Genomic_DNA"/>
</dbReference>
<evidence type="ECO:0000256" key="2">
    <source>
        <dbReference type="ARBA" id="ARBA00022475"/>
    </source>
</evidence>
<dbReference type="Proteomes" id="UP000249910">
    <property type="component" value="Chromosome"/>
</dbReference>
<keyword evidence="3 6" id="KW-0812">Transmembrane</keyword>
<keyword evidence="2" id="KW-1003">Cell membrane</keyword>
<dbReference type="InterPro" id="IPR016174">
    <property type="entry name" value="Di-haem_cyt_TM"/>
</dbReference>
<feature type="transmembrane region" description="Helical" evidence="6">
    <location>
        <begin position="172"/>
        <end position="191"/>
    </location>
</feature>
<sequence>MVSRKNETFKKTHSFIKSFWEYLGQSQDKNFRMLHIVVGIAVIFQIIDSNFMHVKFGLNVWAYTHMFCGLSLSVLSVLLVIMALDKRGLRYYFPYLYNDYSAIKVDLSELCKFRLPNSRSGSLAAIVQGLGLLALTLAWVSGFFWFTAWNWQSPYMHDLEEIHKTLVDPVEIYIYAHAFMGILHYVLQRYFPKFISNIKE</sequence>
<feature type="domain" description="Cytochrome b561 bacterial/Ni-hydrogenase" evidence="7">
    <location>
        <begin position="29"/>
        <end position="189"/>
    </location>
</feature>
<evidence type="ECO:0000256" key="4">
    <source>
        <dbReference type="ARBA" id="ARBA00022989"/>
    </source>
</evidence>
<name>A0ABN5AWX7_9GAMM</name>
<protein>
    <submittedName>
        <fullName evidence="8">Cytochrome B</fullName>
    </submittedName>
</protein>
<comment type="subcellular location">
    <subcellularLocation>
        <location evidence="1">Cell membrane</location>
        <topology evidence="1">Multi-pass membrane protein</topology>
    </subcellularLocation>
</comment>
<dbReference type="InterPro" id="IPR011577">
    <property type="entry name" value="Cyt_b561_bac/Ni-Hgenase"/>
</dbReference>
<evidence type="ECO:0000256" key="1">
    <source>
        <dbReference type="ARBA" id="ARBA00004651"/>
    </source>
</evidence>